<feature type="signal peptide" evidence="1">
    <location>
        <begin position="1"/>
        <end position="23"/>
    </location>
</feature>
<gene>
    <name evidence="3" type="ORF">LACBIDRAFT_186182</name>
</gene>
<dbReference type="HOGENOM" id="CLU_006586_10_6_1"/>
<dbReference type="InParanoid" id="B0DU88"/>
<dbReference type="ESTHER" id="lacbs-b0du88">
    <property type="family name" value="Fungal_carboxylesterase_lipase"/>
</dbReference>
<proteinExistence type="predicted"/>
<evidence type="ECO:0000259" key="2">
    <source>
        <dbReference type="Pfam" id="PF00135"/>
    </source>
</evidence>
<dbReference type="Proteomes" id="UP000001194">
    <property type="component" value="Unassembled WGS sequence"/>
</dbReference>
<keyword evidence="1" id="KW-0732">Signal</keyword>
<reference evidence="3 4" key="1">
    <citation type="journal article" date="2008" name="Nature">
        <title>The genome of Laccaria bicolor provides insights into mycorrhizal symbiosis.</title>
        <authorList>
            <person name="Martin F."/>
            <person name="Aerts A."/>
            <person name="Ahren D."/>
            <person name="Brun A."/>
            <person name="Danchin E.G.J."/>
            <person name="Duchaussoy F."/>
            <person name="Gibon J."/>
            <person name="Kohler A."/>
            <person name="Lindquist E."/>
            <person name="Pereda V."/>
            <person name="Salamov A."/>
            <person name="Shapiro H.J."/>
            <person name="Wuyts J."/>
            <person name="Blaudez D."/>
            <person name="Buee M."/>
            <person name="Brokstein P."/>
            <person name="Canbaeck B."/>
            <person name="Cohen D."/>
            <person name="Courty P.E."/>
            <person name="Coutinho P.M."/>
            <person name="Delaruelle C."/>
            <person name="Detter J.C."/>
            <person name="Deveau A."/>
            <person name="DiFazio S."/>
            <person name="Duplessis S."/>
            <person name="Fraissinet-Tachet L."/>
            <person name="Lucic E."/>
            <person name="Frey-Klett P."/>
            <person name="Fourrey C."/>
            <person name="Feussner I."/>
            <person name="Gay G."/>
            <person name="Grimwood J."/>
            <person name="Hoegger P.J."/>
            <person name="Jain P."/>
            <person name="Kilaru S."/>
            <person name="Labbe J."/>
            <person name="Lin Y.C."/>
            <person name="Legue V."/>
            <person name="Le Tacon F."/>
            <person name="Marmeisse R."/>
            <person name="Melayah D."/>
            <person name="Montanini B."/>
            <person name="Muratet M."/>
            <person name="Nehls U."/>
            <person name="Niculita-Hirzel H."/>
            <person name="Oudot-Le Secq M.P."/>
            <person name="Peter M."/>
            <person name="Quesneville H."/>
            <person name="Rajashekar B."/>
            <person name="Reich M."/>
            <person name="Rouhier N."/>
            <person name="Schmutz J."/>
            <person name="Yin T."/>
            <person name="Chalot M."/>
            <person name="Henrissat B."/>
            <person name="Kuees U."/>
            <person name="Lucas S."/>
            <person name="Van de Peer Y."/>
            <person name="Podila G.K."/>
            <person name="Polle A."/>
            <person name="Pukkila P.J."/>
            <person name="Richardson P.M."/>
            <person name="Rouze P."/>
            <person name="Sanders I.R."/>
            <person name="Stajich J.E."/>
            <person name="Tunlid A."/>
            <person name="Tuskan G."/>
            <person name="Grigoriev I.V."/>
        </authorList>
    </citation>
    <scope>NUCLEOTIDE SEQUENCE [LARGE SCALE GENOMIC DNA]</scope>
    <source>
        <strain evidence="4">S238N-H82 / ATCC MYA-4686</strain>
    </source>
</reference>
<keyword evidence="4" id="KW-1185">Reference proteome</keyword>
<dbReference type="InterPro" id="IPR029058">
    <property type="entry name" value="AB_hydrolase_fold"/>
</dbReference>
<dbReference type="PROSITE" id="PS00941">
    <property type="entry name" value="CARBOXYLESTERASE_B_2"/>
    <property type="match status" value="1"/>
</dbReference>
<name>B0DU88_LACBS</name>
<dbReference type="EMBL" id="DS547135">
    <property type="protein sequence ID" value="EDR01905.1"/>
    <property type="molecule type" value="Genomic_DNA"/>
</dbReference>
<protein>
    <submittedName>
        <fullName evidence="3">Carotenoid ester lipase</fullName>
    </submittedName>
</protein>
<dbReference type="PANTHER" id="PTHR11559">
    <property type="entry name" value="CARBOXYLESTERASE"/>
    <property type="match status" value="1"/>
</dbReference>
<sequence length="555" mass="59852">MIGLTRILPYILFFISSSQLTEASQGPIVALDYGSFQGNLTGDSVKFLGIPFAAPPVGKLRFALPNAPIPFKGVRQATSFGAACFQQSLGVSAEDLASLGITSPVPTPASVSEDCLFINVFKPANIPEGKKLPVVFWIYGGKWAFQAGDSASYPGDVIVARSVALGEPVIYVSSNYRLSAFGFLQGKEARNAGLGNIGLRDQQFALRWLQKYICAFGGDPQKVMTWGESAGAMSASFHFLANDGNAQGLFRGSFMESGSPSFLRDITANQKYFDQLVVDAGCRGAADPIACLRTVPFDTLGDAINKSPSSFSYISMTLPWGPSIDGQFFKRAPQQSLLEGLYAKVPFVNGDCDDEGTLFAFANMNITCSTIAVNFEHSYLPGISDDQLAALAKAYPEDPTQGAPFDTGTANALTPQFKRIAAIQTDLFFQAPRRFFFKIASKTQPTFSFCKSRGKATPYLGAAHASDLAEFYGTGTQPDLIGMDAMINFANTLNPNTKNTKSLLSKINWPRWESSAVAHPLFTFVDPAPAVNVTFDNFRTKEIDLLTTIALALFG</sequence>
<dbReference type="FunCoup" id="B0DU88">
    <property type="interactions" value="2"/>
</dbReference>
<dbReference type="KEGG" id="lbc:LACBIDRAFT_186182"/>
<dbReference type="SUPFAM" id="SSF53474">
    <property type="entry name" value="alpha/beta-Hydrolases"/>
    <property type="match status" value="1"/>
</dbReference>
<accession>B0DU88</accession>
<dbReference type="AlphaFoldDB" id="B0DU88"/>
<feature type="domain" description="Carboxylesterase type B" evidence="2">
    <location>
        <begin position="26"/>
        <end position="511"/>
    </location>
</feature>
<evidence type="ECO:0000313" key="3">
    <source>
        <dbReference type="EMBL" id="EDR01905.1"/>
    </source>
</evidence>
<dbReference type="InterPro" id="IPR050309">
    <property type="entry name" value="Type-B_Carboxylest/Lipase"/>
</dbReference>
<dbReference type="Gene3D" id="3.40.50.1820">
    <property type="entry name" value="alpha/beta hydrolase"/>
    <property type="match status" value="1"/>
</dbReference>
<evidence type="ECO:0000256" key="1">
    <source>
        <dbReference type="SAM" id="SignalP"/>
    </source>
</evidence>
<organism evidence="4">
    <name type="scientific">Laccaria bicolor (strain S238N-H82 / ATCC MYA-4686)</name>
    <name type="common">Bicoloured deceiver</name>
    <name type="synonym">Laccaria laccata var. bicolor</name>
    <dbReference type="NCBI Taxonomy" id="486041"/>
    <lineage>
        <taxon>Eukaryota</taxon>
        <taxon>Fungi</taxon>
        <taxon>Dikarya</taxon>
        <taxon>Basidiomycota</taxon>
        <taxon>Agaricomycotina</taxon>
        <taxon>Agaricomycetes</taxon>
        <taxon>Agaricomycetidae</taxon>
        <taxon>Agaricales</taxon>
        <taxon>Agaricineae</taxon>
        <taxon>Hydnangiaceae</taxon>
        <taxon>Laccaria</taxon>
    </lineage>
</organism>
<feature type="chain" id="PRO_5002747342" evidence="1">
    <location>
        <begin position="24"/>
        <end position="555"/>
    </location>
</feature>
<dbReference type="GeneID" id="6083122"/>
<dbReference type="InterPro" id="IPR002018">
    <property type="entry name" value="CarbesteraseB"/>
</dbReference>
<dbReference type="Pfam" id="PF00135">
    <property type="entry name" value="COesterase"/>
    <property type="match status" value="1"/>
</dbReference>
<dbReference type="OrthoDB" id="408631at2759"/>
<dbReference type="STRING" id="486041.B0DU88"/>
<evidence type="ECO:0000313" key="4">
    <source>
        <dbReference type="Proteomes" id="UP000001194"/>
    </source>
</evidence>
<dbReference type="InterPro" id="IPR019819">
    <property type="entry name" value="Carboxylesterase_B_CS"/>
</dbReference>
<dbReference type="RefSeq" id="XP_001887515.1">
    <property type="nucleotide sequence ID" value="XM_001887480.1"/>
</dbReference>